<accession>A0A1Y5RQ26</accession>
<sequence length="293" mass="32192">MMYHRKIGAADVFNIVEMIGPTHDPKMLYPALSPAKFAEIAPQLTPAHYRPEVGKLVIGIQIWVVRLGKEVIVIDTGVGNGKPRGLARFDRLNTLVPSWLAAAGAAPDQVTQVINTHLHGDHVGWNTTADGSGWAAMFPNARYWMPRKDYAHWHRKFLETQGIGETEAFVDAINPLVEAGRVEFYDEGLEFAPGLSARNAFGHTPGMMRVDLESEGEKGVFCADIFHSPLQILCPDINTVIDVEQDVARNTRHAFLAEMAQTGALVMPCHFGAPHCGRIARTQEGYAFVPEGA</sequence>
<evidence type="ECO:0000313" key="6">
    <source>
        <dbReference type="EMBL" id="SLN22682.1"/>
    </source>
</evidence>
<dbReference type="EC" id="3.1.1.-" evidence="6"/>
<feature type="domain" description="Metallo-beta-lactamase" evidence="5">
    <location>
        <begin position="59"/>
        <end position="270"/>
    </location>
</feature>
<keyword evidence="3 6" id="KW-0378">Hydrolase</keyword>
<dbReference type="InterPro" id="IPR036866">
    <property type="entry name" value="RibonucZ/Hydroxyglut_hydro"/>
</dbReference>
<dbReference type="InterPro" id="IPR051013">
    <property type="entry name" value="MBL_superfamily_lactonases"/>
</dbReference>
<dbReference type="GO" id="GO:0016787">
    <property type="term" value="F:hydrolase activity"/>
    <property type="evidence" value="ECO:0007669"/>
    <property type="project" value="UniProtKB-KW"/>
</dbReference>
<dbReference type="SMART" id="SM00849">
    <property type="entry name" value="Lactamase_B"/>
    <property type="match status" value="1"/>
</dbReference>
<evidence type="ECO:0000313" key="7">
    <source>
        <dbReference type="Proteomes" id="UP000193862"/>
    </source>
</evidence>
<dbReference type="EMBL" id="FWFS01000002">
    <property type="protein sequence ID" value="SLN22682.1"/>
    <property type="molecule type" value="Genomic_DNA"/>
</dbReference>
<dbReference type="SUPFAM" id="SSF56281">
    <property type="entry name" value="Metallo-hydrolase/oxidoreductase"/>
    <property type="match status" value="1"/>
</dbReference>
<evidence type="ECO:0000259" key="5">
    <source>
        <dbReference type="SMART" id="SM00849"/>
    </source>
</evidence>
<dbReference type="Gene3D" id="3.60.15.10">
    <property type="entry name" value="Ribonuclease Z/Hydroxyacylglutathione hydrolase-like"/>
    <property type="match status" value="1"/>
</dbReference>
<evidence type="ECO:0000256" key="4">
    <source>
        <dbReference type="ARBA" id="ARBA00022833"/>
    </source>
</evidence>
<keyword evidence="7" id="KW-1185">Reference proteome</keyword>
<comment type="similarity">
    <text evidence="1">Belongs to the metallo-beta-lactamase superfamily.</text>
</comment>
<name>A0A1Y5RQ26_9RHOB</name>
<dbReference type="RefSeq" id="WP_085835384.1">
    <property type="nucleotide sequence ID" value="NZ_FWFS01000002.1"/>
</dbReference>
<evidence type="ECO:0000256" key="2">
    <source>
        <dbReference type="ARBA" id="ARBA00022723"/>
    </source>
</evidence>
<dbReference type="Pfam" id="PF00753">
    <property type="entry name" value="Lactamase_B"/>
    <property type="match status" value="1"/>
</dbReference>
<dbReference type="GO" id="GO:0046872">
    <property type="term" value="F:metal ion binding"/>
    <property type="evidence" value="ECO:0007669"/>
    <property type="project" value="UniProtKB-KW"/>
</dbReference>
<evidence type="ECO:0000256" key="3">
    <source>
        <dbReference type="ARBA" id="ARBA00022801"/>
    </source>
</evidence>
<proteinExistence type="inferred from homology"/>
<reference evidence="6 7" key="1">
    <citation type="submission" date="2017-03" db="EMBL/GenBank/DDBJ databases">
        <authorList>
            <person name="Afonso C.L."/>
            <person name="Miller P.J."/>
            <person name="Scott M.A."/>
            <person name="Spackman E."/>
            <person name="Goraichik I."/>
            <person name="Dimitrov K.M."/>
            <person name="Suarez D.L."/>
            <person name="Swayne D.E."/>
        </authorList>
    </citation>
    <scope>NUCLEOTIDE SEQUENCE [LARGE SCALE GENOMIC DNA]</scope>
    <source>
        <strain evidence="6 7">CECT 8620</strain>
    </source>
</reference>
<dbReference type="InterPro" id="IPR001279">
    <property type="entry name" value="Metallo-B-lactamas"/>
</dbReference>
<gene>
    <name evidence="6" type="primary">ytnP</name>
    <name evidence="6" type="ORF">AQS8620_00618</name>
</gene>
<organism evidence="6 7">
    <name type="scientific">Aquimixticola soesokkakensis</name>
    <dbReference type="NCBI Taxonomy" id="1519096"/>
    <lineage>
        <taxon>Bacteria</taxon>
        <taxon>Pseudomonadati</taxon>
        <taxon>Pseudomonadota</taxon>
        <taxon>Alphaproteobacteria</taxon>
        <taxon>Rhodobacterales</taxon>
        <taxon>Paracoccaceae</taxon>
        <taxon>Aquimixticola</taxon>
    </lineage>
</organism>
<evidence type="ECO:0000256" key="1">
    <source>
        <dbReference type="ARBA" id="ARBA00007749"/>
    </source>
</evidence>
<keyword evidence="4" id="KW-0862">Zinc</keyword>
<dbReference type="CDD" id="cd16277">
    <property type="entry name" value="metallo-hydrolase-like_MBL-fold"/>
    <property type="match status" value="1"/>
</dbReference>
<dbReference type="OrthoDB" id="9773738at2"/>
<protein>
    <submittedName>
        <fullName evidence="6">Putative quorum-quenching lactonase YtnP</fullName>
        <ecNumber evidence="6">3.1.1.-</ecNumber>
    </submittedName>
</protein>
<keyword evidence="2" id="KW-0479">Metal-binding</keyword>
<dbReference type="PANTHER" id="PTHR42978:SF6">
    <property type="entry name" value="QUORUM-QUENCHING LACTONASE YTNP-RELATED"/>
    <property type="match status" value="1"/>
</dbReference>
<dbReference type="AlphaFoldDB" id="A0A1Y5RQ26"/>
<dbReference type="Proteomes" id="UP000193862">
    <property type="component" value="Unassembled WGS sequence"/>
</dbReference>
<dbReference type="PANTHER" id="PTHR42978">
    <property type="entry name" value="QUORUM-QUENCHING LACTONASE YTNP-RELATED-RELATED"/>
    <property type="match status" value="1"/>
</dbReference>